<name>A0AAE0GTE8_9CHLO</name>
<evidence type="ECO:0000313" key="1">
    <source>
        <dbReference type="EMBL" id="KAK3283890.1"/>
    </source>
</evidence>
<dbReference type="Proteomes" id="UP001190700">
    <property type="component" value="Unassembled WGS sequence"/>
</dbReference>
<organism evidence="1 2">
    <name type="scientific">Cymbomonas tetramitiformis</name>
    <dbReference type="NCBI Taxonomy" id="36881"/>
    <lineage>
        <taxon>Eukaryota</taxon>
        <taxon>Viridiplantae</taxon>
        <taxon>Chlorophyta</taxon>
        <taxon>Pyramimonadophyceae</taxon>
        <taxon>Pyramimonadales</taxon>
        <taxon>Pyramimonadaceae</taxon>
        <taxon>Cymbomonas</taxon>
    </lineage>
</organism>
<dbReference type="AlphaFoldDB" id="A0AAE0GTE8"/>
<reference evidence="1 2" key="1">
    <citation type="journal article" date="2015" name="Genome Biol. Evol.">
        <title>Comparative Genomics of a Bacterivorous Green Alga Reveals Evolutionary Causalities and Consequences of Phago-Mixotrophic Mode of Nutrition.</title>
        <authorList>
            <person name="Burns J.A."/>
            <person name="Paasch A."/>
            <person name="Narechania A."/>
            <person name="Kim E."/>
        </authorList>
    </citation>
    <scope>NUCLEOTIDE SEQUENCE [LARGE SCALE GENOMIC DNA]</scope>
    <source>
        <strain evidence="1 2">PLY_AMNH</strain>
    </source>
</reference>
<evidence type="ECO:0000313" key="2">
    <source>
        <dbReference type="Proteomes" id="UP001190700"/>
    </source>
</evidence>
<accession>A0AAE0GTE8</accession>
<gene>
    <name evidence="1" type="ORF">CYMTET_8439</name>
</gene>
<comment type="caution">
    <text evidence="1">The sequence shown here is derived from an EMBL/GenBank/DDBJ whole genome shotgun (WGS) entry which is preliminary data.</text>
</comment>
<proteinExistence type="predicted"/>
<feature type="non-terminal residue" evidence="1">
    <location>
        <position position="1"/>
    </location>
</feature>
<keyword evidence="2" id="KW-1185">Reference proteome</keyword>
<dbReference type="EMBL" id="LGRX02002606">
    <property type="protein sequence ID" value="KAK3283890.1"/>
    <property type="molecule type" value="Genomic_DNA"/>
</dbReference>
<protein>
    <submittedName>
        <fullName evidence="1">Uncharacterized protein</fullName>
    </submittedName>
</protein>
<sequence length="285" mass="31954">RAVGLAEEHASLMRLKQLLNLQAQMRHHLAHGNVPKLEMRLGEMERLGVMEEPLLAGQAAEAAALLAEQGAAVERNGGRGKVAMDEGEMMDIAEQILEATAAEDMQMLKQVLRRASNLKHVGQIHKQVLNKIWFTMKRLHQAEKQAEGIFVAADMWHWDLLRVRVEENSSLLKTIQQQQDYLPRPGQKRFGSLADACFHGRRALKALQVGVMIESGQSTNGDGRQGTQMQTDRAVHLDNMTPDRTVDRAAPVPARCWRHTDRSGVEVNFNVYLLRGGALLFCFHC</sequence>